<keyword evidence="2" id="KW-0472">Membrane</keyword>
<sequence length="81" mass="8718">MATIVKNTVLSFVKVSAMVGFGYAIDSTYKSQLPFAVMFLVLMACSISVVLVVMVVESLKGGRKQSQSTIEGITEPAKKEN</sequence>
<protein>
    <submittedName>
        <fullName evidence="3">Uncharacterized protein</fullName>
    </submittedName>
</protein>
<accession>A0AAV2G9L3</accession>
<gene>
    <name evidence="3" type="ORF">LTRI10_LOCUS45945</name>
</gene>
<dbReference type="Proteomes" id="UP001497516">
    <property type="component" value="Chromosome 8"/>
</dbReference>
<feature type="region of interest" description="Disordered" evidence="1">
    <location>
        <begin position="62"/>
        <end position="81"/>
    </location>
</feature>
<keyword evidence="4" id="KW-1185">Reference proteome</keyword>
<reference evidence="3 4" key="1">
    <citation type="submission" date="2024-04" db="EMBL/GenBank/DDBJ databases">
        <authorList>
            <person name="Fracassetti M."/>
        </authorList>
    </citation>
    <scope>NUCLEOTIDE SEQUENCE [LARGE SCALE GENOMIC DNA]</scope>
</reference>
<dbReference type="EMBL" id="OZ034821">
    <property type="protein sequence ID" value="CAL1406205.1"/>
    <property type="molecule type" value="Genomic_DNA"/>
</dbReference>
<name>A0AAV2G9L3_9ROSI</name>
<evidence type="ECO:0000313" key="3">
    <source>
        <dbReference type="EMBL" id="CAL1406205.1"/>
    </source>
</evidence>
<organism evidence="3 4">
    <name type="scientific">Linum trigynum</name>
    <dbReference type="NCBI Taxonomy" id="586398"/>
    <lineage>
        <taxon>Eukaryota</taxon>
        <taxon>Viridiplantae</taxon>
        <taxon>Streptophyta</taxon>
        <taxon>Embryophyta</taxon>
        <taxon>Tracheophyta</taxon>
        <taxon>Spermatophyta</taxon>
        <taxon>Magnoliopsida</taxon>
        <taxon>eudicotyledons</taxon>
        <taxon>Gunneridae</taxon>
        <taxon>Pentapetalae</taxon>
        <taxon>rosids</taxon>
        <taxon>fabids</taxon>
        <taxon>Malpighiales</taxon>
        <taxon>Linaceae</taxon>
        <taxon>Linum</taxon>
    </lineage>
</organism>
<evidence type="ECO:0000313" key="4">
    <source>
        <dbReference type="Proteomes" id="UP001497516"/>
    </source>
</evidence>
<feature type="transmembrane region" description="Helical" evidence="2">
    <location>
        <begin position="37"/>
        <end position="56"/>
    </location>
</feature>
<evidence type="ECO:0000256" key="2">
    <source>
        <dbReference type="SAM" id="Phobius"/>
    </source>
</evidence>
<keyword evidence="2" id="KW-1133">Transmembrane helix</keyword>
<feature type="transmembrane region" description="Helical" evidence="2">
    <location>
        <begin position="7"/>
        <end position="25"/>
    </location>
</feature>
<proteinExistence type="predicted"/>
<keyword evidence="2" id="KW-0812">Transmembrane</keyword>
<dbReference type="AlphaFoldDB" id="A0AAV2G9L3"/>
<evidence type="ECO:0000256" key="1">
    <source>
        <dbReference type="SAM" id="MobiDB-lite"/>
    </source>
</evidence>